<dbReference type="PANTHER" id="PTHR30204:SF93">
    <property type="entry name" value="HTH MERR-TYPE DOMAIN-CONTAINING PROTEIN"/>
    <property type="match status" value="1"/>
</dbReference>
<dbReference type="GO" id="GO:0003700">
    <property type="term" value="F:DNA-binding transcription factor activity"/>
    <property type="evidence" value="ECO:0007669"/>
    <property type="project" value="InterPro"/>
</dbReference>
<dbReference type="Gene3D" id="1.10.1660.10">
    <property type="match status" value="1"/>
</dbReference>
<dbReference type="SMART" id="SM00422">
    <property type="entry name" value="HTH_MERR"/>
    <property type="match status" value="1"/>
</dbReference>
<evidence type="ECO:0000259" key="2">
    <source>
        <dbReference type="PROSITE" id="PS50937"/>
    </source>
</evidence>
<evidence type="ECO:0000313" key="3">
    <source>
        <dbReference type="EMBL" id="CAA9292577.1"/>
    </source>
</evidence>
<dbReference type="SUPFAM" id="SSF46955">
    <property type="entry name" value="Putative DNA-binding domain"/>
    <property type="match status" value="1"/>
</dbReference>
<proteinExistence type="predicted"/>
<dbReference type="InterPro" id="IPR009061">
    <property type="entry name" value="DNA-bd_dom_put_sf"/>
</dbReference>
<name>A0A6J4K0P2_9ACTN</name>
<evidence type="ECO:0000256" key="1">
    <source>
        <dbReference type="ARBA" id="ARBA00023125"/>
    </source>
</evidence>
<dbReference type="InterPro" id="IPR047057">
    <property type="entry name" value="MerR_fam"/>
</dbReference>
<protein>
    <submittedName>
        <fullName evidence="3">Transcriptional regulator, MerR family</fullName>
    </submittedName>
</protein>
<keyword evidence="1" id="KW-0238">DNA-binding</keyword>
<dbReference type="PROSITE" id="PS50937">
    <property type="entry name" value="HTH_MERR_2"/>
    <property type="match status" value="1"/>
</dbReference>
<dbReference type="PANTHER" id="PTHR30204">
    <property type="entry name" value="REDOX-CYCLING DRUG-SENSING TRANSCRIPTIONAL ACTIVATOR SOXR"/>
    <property type="match status" value="1"/>
</dbReference>
<reference evidence="3" key="1">
    <citation type="submission" date="2020-02" db="EMBL/GenBank/DDBJ databases">
        <authorList>
            <person name="Meier V. D."/>
        </authorList>
    </citation>
    <scope>NUCLEOTIDE SEQUENCE</scope>
    <source>
        <strain evidence="3">AVDCRST_MAG41</strain>
    </source>
</reference>
<sequence length="123" mass="13847">MRIGELARRTNVSARLLRYYEQQELLTPDRSGNGYRSYAQGAVERVAQIRGLLDAGLPTRLIKQILPCLDGPDTIHVTDATSDLIATVEREREQIDARIRCLTRNRDAIDAYLAAVRTRADHG</sequence>
<dbReference type="InterPro" id="IPR000551">
    <property type="entry name" value="MerR-type_HTH_dom"/>
</dbReference>
<feature type="domain" description="HTH merR-type" evidence="2">
    <location>
        <begin position="1"/>
        <end position="68"/>
    </location>
</feature>
<dbReference type="GO" id="GO:0003677">
    <property type="term" value="F:DNA binding"/>
    <property type="evidence" value="ECO:0007669"/>
    <property type="project" value="UniProtKB-KW"/>
</dbReference>
<dbReference type="Pfam" id="PF13411">
    <property type="entry name" value="MerR_1"/>
    <property type="match status" value="1"/>
</dbReference>
<dbReference type="AlphaFoldDB" id="A0A6J4K0P2"/>
<dbReference type="CDD" id="cd01282">
    <property type="entry name" value="HTH_MerR-like_sg3"/>
    <property type="match status" value="1"/>
</dbReference>
<accession>A0A6J4K0P2</accession>
<organism evidence="3">
    <name type="scientific">uncultured Mycobacteriales bacterium</name>
    <dbReference type="NCBI Taxonomy" id="581187"/>
    <lineage>
        <taxon>Bacteria</taxon>
        <taxon>Bacillati</taxon>
        <taxon>Actinomycetota</taxon>
        <taxon>Actinomycetes</taxon>
        <taxon>Mycobacteriales</taxon>
        <taxon>environmental samples</taxon>
    </lineage>
</organism>
<gene>
    <name evidence="3" type="ORF">AVDCRST_MAG41-4537</name>
</gene>
<dbReference type="PRINTS" id="PR00040">
    <property type="entry name" value="HTHMERR"/>
</dbReference>
<dbReference type="EMBL" id="CADCTP010000438">
    <property type="protein sequence ID" value="CAA9292577.1"/>
    <property type="molecule type" value="Genomic_DNA"/>
</dbReference>